<sequence>MILSRVSCVSFLLFLFAYSTEALEVVKVAKEQRELYPRDHYIVSLLEEALPKSAYKLTHVPVHPHQQRTLLKLSKGDVDIHWGMTSPDRETIATAIHVPIFKGLIGKRIALIQANRQPEFSSLSTEQLKQLTAIQGHDWPDTKILAQNDYRVKPSANYRAMFTVLSRGQVDYFPRSVIEIQDELERFKRLGLSIEQQHLFTYPAAFYFFVNNDKAELASALEKGLMKMIADGRFDKLFDDYFAETLSKLKLETRQSHLLENDYFPNRAILDNTLLWYKK</sequence>
<dbReference type="KEGG" id="pseo:OM33_00215"/>
<proteinExistence type="predicted"/>
<feature type="signal peptide" evidence="1">
    <location>
        <begin position="1"/>
        <end position="22"/>
    </location>
</feature>
<protein>
    <submittedName>
        <fullName evidence="2">Uncharacterized protein</fullName>
    </submittedName>
</protein>
<dbReference type="Proteomes" id="UP000030341">
    <property type="component" value="Chromosome 1"/>
</dbReference>
<dbReference type="Gene3D" id="3.40.190.10">
    <property type="entry name" value="Periplasmic binding protein-like II"/>
    <property type="match status" value="2"/>
</dbReference>
<keyword evidence="1" id="KW-0732">Signal</keyword>
<accession>A0A0A7EB27</accession>
<evidence type="ECO:0000313" key="3">
    <source>
        <dbReference type="Proteomes" id="UP000030341"/>
    </source>
</evidence>
<feature type="chain" id="PRO_5002026633" evidence="1">
    <location>
        <begin position="23"/>
        <end position="279"/>
    </location>
</feature>
<organism evidence="2 3">
    <name type="scientific">Pseudoalteromonas piratica</name>
    <dbReference type="NCBI Taxonomy" id="1348114"/>
    <lineage>
        <taxon>Bacteria</taxon>
        <taxon>Pseudomonadati</taxon>
        <taxon>Pseudomonadota</taxon>
        <taxon>Gammaproteobacteria</taxon>
        <taxon>Alteromonadales</taxon>
        <taxon>Pseudoalteromonadaceae</taxon>
        <taxon>Pseudoalteromonas</taxon>
    </lineage>
</organism>
<dbReference type="STRING" id="1348114.OM33_00215"/>
<dbReference type="SUPFAM" id="SSF53850">
    <property type="entry name" value="Periplasmic binding protein-like II"/>
    <property type="match status" value="1"/>
</dbReference>
<name>A0A0A7EB27_9GAMM</name>
<dbReference type="EMBL" id="CP009888">
    <property type="protein sequence ID" value="AIY63759.1"/>
    <property type="molecule type" value="Genomic_DNA"/>
</dbReference>
<gene>
    <name evidence="2" type="ORF">OM33_00215</name>
</gene>
<reference evidence="2 3" key="1">
    <citation type="submission" date="2014-11" db="EMBL/GenBank/DDBJ databases">
        <title>Complete Genome Sequence of Pseudoalteromonas sp. Strain OCN003 Isolated from Kaneohe Bay, Oahu, Hawaii.</title>
        <authorList>
            <person name="Beurmann S."/>
            <person name="Videau P."/>
            <person name="Ushijima B."/>
            <person name="Smith A.M."/>
            <person name="Aeby G.S."/>
            <person name="Callahan S.M."/>
            <person name="Belcaid M."/>
        </authorList>
    </citation>
    <scope>NUCLEOTIDE SEQUENCE [LARGE SCALE GENOMIC DNA]</scope>
    <source>
        <strain evidence="2 3">OCN003</strain>
    </source>
</reference>
<dbReference type="HOGENOM" id="CLU_066015_1_0_6"/>
<evidence type="ECO:0000256" key="1">
    <source>
        <dbReference type="SAM" id="SignalP"/>
    </source>
</evidence>
<keyword evidence="3" id="KW-1185">Reference proteome</keyword>
<dbReference type="AlphaFoldDB" id="A0A0A7EB27"/>
<dbReference type="RefSeq" id="WP_038637209.1">
    <property type="nucleotide sequence ID" value="NZ_CP009888.1"/>
</dbReference>
<dbReference type="OrthoDB" id="547680at2"/>
<dbReference type="eggNOG" id="COG0834">
    <property type="taxonomic scope" value="Bacteria"/>
</dbReference>
<evidence type="ECO:0000313" key="2">
    <source>
        <dbReference type="EMBL" id="AIY63759.1"/>
    </source>
</evidence>